<evidence type="ECO:0000313" key="2">
    <source>
        <dbReference type="Proteomes" id="UP000471465"/>
    </source>
</evidence>
<dbReference type="Pfam" id="PF13279">
    <property type="entry name" value="4HBT_2"/>
    <property type="match status" value="1"/>
</dbReference>
<dbReference type="SUPFAM" id="SSF54637">
    <property type="entry name" value="Thioesterase/thiol ester dehydrase-isomerase"/>
    <property type="match status" value="1"/>
</dbReference>
<dbReference type="PANTHER" id="PTHR12475">
    <property type="match status" value="1"/>
</dbReference>
<reference evidence="1 2" key="1">
    <citation type="submission" date="2019-09" db="EMBL/GenBank/DDBJ databases">
        <title>Draft genome sequence of Psychrobacter nivimaris LAMA 639, in search for biotechnological relevant genes.</title>
        <authorList>
            <person name="Lima A.O.S."/>
            <person name="Staloch B.E.K."/>
            <person name="Freitas R.C."/>
            <person name="Niero H."/>
            <person name="Silva M.A.C."/>
        </authorList>
    </citation>
    <scope>NUCLEOTIDE SEQUENCE [LARGE SCALE GENOMIC DNA]</scope>
    <source>
        <strain evidence="1 2">LAMA 639</strain>
    </source>
</reference>
<dbReference type="Proteomes" id="UP000471465">
    <property type="component" value="Unassembled WGS sequence"/>
</dbReference>
<dbReference type="EMBL" id="VZIZ01000008">
    <property type="protein sequence ID" value="KAF0569427.1"/>
    <property type="molecule type" value="Genomic_DNA"/>
</dbReference>
<dbReference type="InterPro" id="IPR029069">
    <property type="entry name" value="HotDog_dom_sf"/>
</dbReference>
<dbReference type="CDD" id="cd00586">
    <property type="entry name" value="4HBT"/>
    <property type="match status" value="1"/>
</dbReference>
<dbReference type="InterPro" id="IPR051490">
    <property type="entry name" value="THEM6_lcsJ_thioesterase"/>
</dbReference>
<evidence type="ECO:0000313" key="1">
    <source>
        <dbReference type="EMBL" id="KAF0569427.1"/>
    </source>
</evidence>
<keyword evidence="2" id="KW-1185">Reference proteome</keyword>
<proteinExistence type="predicted"/>
<accession>A0A6N7C3N3</accession>
<dbReference type="AlphaFoldDB" id="A0A6N7C3N3"/>
<comment type="caution">
    <text evidence="1">The sequence shown here is derived from an EMBL/GenBank/DDBJ whole genome shotgun (WGS) entry which is preliminary data.</text>
</comment>
<dbReference type="Gene3D" id="3.10.129.10">
    <property type="entry name" value="Hotdog Thioesterase"/>
    <property type="match status" value="1"/>
</dbReference>
<organism evidence="1 2">
    <name type="scientific">Psychrobacter nivimaris</name>
    <dbReference type="NCBI Taxonomy" id="281738"/>
    <lineage>
        <taxon>Bacteria</taxon>
        <taxon>Pseudomonadati</taxon>
        <taxon>Pseudomonadota</taxon>
        <taxon>Gammaproteobacteria</taxon>
        <taxon>Moraxellales</taxon>
        <taxon>Moraxellaceae</taxon>
        <taxon>Psychrobacter</taxon>
    </lineage>
</organism>
<protein>
    <submittedName>
        <fullName evidence="1">Mesenchymal stem cell protein DSCD75</fullName>
    </submittedName>
</protein>
<gene>
    <name evidence="1" type="ORF">FQV37_2742</name>
</gene>
<sequence>MYPFIRYASTIAHAALKAKKGDTLTFKDTSEIQFRCRLSDIDNFLEMNNGRVFTLYDLGRMDFAVRTGLGKQLLKQRWGLVIAGSTIQYRKRIRAFQKVTLKTKIVGIDARWLYIEQSMWVKGQPCSSGLLRTGVTKGGRVIDTAQVLAALGQSDWDLPPTGYVAEWIKSDADRPWPPVDTAD</sequence>
<name>A0A6N7C3N3_9GAMM</name>
<dbReference type="PANTHER" id="PTHR12475:SF4">
    <property type="entry name" value="PROTEIN THEM6"/>
    <property type="match status" value="1"/>
</dbReference>
<dbReference type="RefSeq" id="WP_057757622.1">
    <property type="nucleotide sequence ID" value="NZ_JBHOFX010000003.1"/>
</dbReference>